<keyword evidence="32" id="KW-0968">Cytoplasmic vesicle</keyword>
<dbReference type="CDD" id="cd14328">
    <property type="entry name" value="UBA_TNK1"/>
    <property type="match status" value="1"/>
</dbReference>
<keyword evidence="18" id="KW-0254">Endocytosis</keyword>
<evidence type="ECO:0000256" key="23">
    <source>
        <dbReference type="ARBA" id="ARBA00022777"/>
    </source>
</evidence>
<comment type="cofactor">
    <cofactor evidence="1">
        <name>Mg(2+)</name>
        <dbReference type="ChEBI" id="CHEBI:18420"/>
    </cofactor>
</comment>
<dbReference type="GO" id="GO:0006897">
    <property type="term" value="P:endocytosis"/>
    <property type="evidence" value="ECO:0007669"/>
    <property type="project" value="UniProtKB-KW"/>
</dbReference>
<evidence type="ECO:0000256" key="38">
    <source>
        <dbReference type="PROSITE-ProRule" id="PRU00192"/>
    </source>
</evidence>
<dbReference type="FunFam" id="1.10.510.10:FF:000080">
    <property type="entry name" value="Putative activated CDC42 kinase 1"/>
    <property type="match status" value="1"/>
</dbReference>
<evidence type="ECO:0000256" key="39">
    <source>
        <dbReference type="PROSITE-ProRule" id="PRU10141"/>
    </source>
</evidence>
<evidence type="ECO:0000256" key="20">
    <source>
        <dbReference type="ARBA" id="ARBA00022723"/>
    </source>
</evidence>
<evidence type="ECO:0000256" key="13">
    <source>
        <dbReference type="ARBA" id="ARBA00022475"/>
    </source>
</evidence>
<dbReference type="InterPro" id="IPR015116">
    <property type="entry name" value="Cdc42-bd-like"/>
</dbReference>
<dbReference type="Gene3D" id="1.10.8.10">
    <property type="entry name" value="DNA helicase RuvA subunit, C-terminal domain"/>
    <property type="match status" value="1"/>
</dbReference>
<dbReference type="InterPro" id="IPR050198">
    <property type="entry name" value="Non-receptor_tyrosine_kinases"/>
</dbReference>
<dbReference type="InterPro" id="IPR001245">
    <property type="entry name" value="Ser-Thr/Tyr_kinase_cat_dom"/>
</dbReference>
<dbReference type="GO" id="GO:0046872">
    <property type="term" value="F:metal ion binding"/>
    <property type="evidence" value="ECO:0007669"/>
    <property type="project" value="UniProtKB-KW"/>
</dbReference>
<dbReference type="GO" id="GO:0030136">
    <property type="term" value="C:clathrin-coated vesicle"/>
    <property type="evidence" value="ECO:0007669"/>
    <property type="project" value="UniProtKB-SubCell"/>
</dbReference>
<proteinExistence type="inferred from homology"/>
<evidence type="ECO:0000256" key="25">
    <source>
        <dbReference type="ARBA" id="ARBA00022842"/>
    </source>
</evidence>
<evidence type="ECO:0000259" key="41">
    <source>
        <dbReference type="PROSITE" id="PS50002"/>
    </source>
</evidence>
<keyword evidence="24 39" id="KW-0067">ATP-binding</keyword>
<dbReference type="Gene3D" id="3.30.200.20">
    <property type="entry name" value="Phosphorylase Kinase, domain 1"/>
    <property type="match status" value="1"/>
</dbReference>
<evidence type="ECO:0000259" key="42">
    <source>
        <dbReference type="PROSITE" id="PS50011"/>
    </source>
</evidence>
<evidence type="ECO:0000256" key="9">
    <source>
        <dbReference type="ARBA" id="ARBA00004600"/>
    </source>
</evidence>
<evidence type="ECO:0000256" key="22">
    <source>
        <dbReference type="ARBA" id="ARBA00022753"/>
    </source>
</evidence>
<dbReference type="CDD" id="cd05040">
    <property type="entry name" value="PTKc_Ack_like"/>
    <property type="match status" value="1"/>
</dbReference>
<keyword evidence="45" id="KW-1185">Reference proteome</keyword>
<evidence type="ECO:0000256" key="30">
    <source>
        <dbReference type="ARBA" id="ARBA00023176"/>
    </source>
</evidence>
<feature type="region of interest" description="Disordered" evidence="40">
    <location>
        <begin position="479"/>
        <end position="538"/>
    </location>
</feature>
<evidence type="ECO:0000256" key="7">
    <source>
        <dbReference type="ARBA" id="ARBA00004514"/>
    </source>
</evidence>
<dbReference type="GO" id="GO:0002009">
    <property type="term" value="P:morphogenesis of an epithelium"/>
    <property type="evidence" value="ECO:0007669"/>
    <property type="project" value="UniProtKB-ARBA"/>
</dbReference>
<dbReference type="GO" id="GO:0030659">
    <property type="term" value="C:cytoplasmic vesicle membrane"/>
    <property type="evidence" value="ECO:0007669"/>
    <property type="project" value="UniProtKB-SubCell"/>
</dbReference>
<evidence type="ECO:0000256" key="15">
    <source>
        <dbReference type="ARBA" id="ARBA00022490"/>
    </source>
</evidence>
<dbReference type="GO" id="GO:0004674">
    <property type="term" value="F:protein serine/threonine kinase activity"/>
    <property type="evidence" value="ECO:0007669"/>
    <property type="project" value="UniProtKB-KW"/>
</dbReference>
<dbReference type="GO" id="GO:0005829">
    <property type="term" value="C:cytosol"/>
    <property type="evidence" value="ECO:0007669"/>
    <property type="project" value="UniProtKB-SubCell"/>
</dbReference>
<dbReference type="InterPro" id="IPR037085">
    <property type="entry name" value="Cdc42-bd-like_dom_sf"/>
</dbReference>
<feature type="region of interest" description="Disordered" evidence="40">
    <location>
        <begin position="617"/>
        <end position="639"/>
    </location>
</feature>
<evidence type="ECO:0000256" key="33">
    <source>
        <dbReference type="ARBA" id="ARBA00047899"/>
    </source>
</evidence>
<keyword evidence="16" id="KW-0723">Serine/threonine-protein kinase</keyword>
<dbReference type="Pfam" id="PF09027">
    <property type="entry name" value="GTPase_binding"/>
    <property type="match status" value="1"/>
</dbReference>
<evidence type="ECO:0000256" key="40">
    <source>
        <dbReference type="SAM" id="MobiDB-lite"/>
    </source>
</evidence>
<evidence type="ECO:0000256" key="27">
    <source>
        <dbReference type="ARBA" id="ARBA00022949"/>
    </source>
</evidence>
<dbReference type="GO" id="GO:0005912">
    <property type="term" value="C:adherens junction"/>
    <property type="evidence" value="ECO:0007669"/>
    <property type="project" value="UniProtKB-SubCell"/>
</dbReference>
<sequence>MAEDGLDLIRDVLVDVQLSQFLIPLRDDLQITRLEHFDYVTPSDLENIGLSKPGARRLLEAVKKKKGQLKKRNLINKLIPVANKTSTLKKNDESVTLNDFTSCLIQESQISLSIKLGDGSFGVVRKGEWSSPKGRILPVAVKILKADALNQPGIFEDFIKEVQAMHILSHPNLIRLYGVVLSQPMMMVTELASLGSLLDYLRKQCQQTPVPMLCEYATQVATGMAYLENKRFLHRDLACRNVLLAAVDKIKIGDFGLMRALPQEEDCYVMTEHKKVPFPWCAPESLRSRQFSHASDTWMFGVTVWEMFTFGEDPWMGLIGSEILRKIDKEGERLQQPEACPPAVYSTLLQCWLKNPTERPTFAALKEFFRKNKTPVMKALSGQDEPNKLKIQEGDEIAIIDGSAELYWWKGQNQRTFDIGFFARCLVDPMRPKQSEDISKPLQNSFIHTGHGSAFGDSWGSPAYIDDMYLRNPMEPPDVLGITRDAKPSPQLCDRKKNTNSLHKKPSDKQFNYRKLTNEGSFKVKPQRPPQPKLETSREGVLIDLSPEAMGSSKQSNVSADSRSVSIIDEPIDVMQEFADYQPTSAPPPYQQPPSYYNTQLLEQPSDDPFDTSRVFSPEPRKSYTQLPMYSQPNETKQNGYIKSDITNRSVNYKSTDVQLATSKGVSAAPKEIATPVSITNDLSLMTLNEVPNNQDTKFVQDLEKYLLTKTEIPPLQPPPPNLKAAKKSDTAALPPKVQNGTYSNLEEIYTKGSKYDTTNVFNQIWYENFSKENGNVKQCKNFDVPAQSSQNYYHHYDPVSDFDRASLSGVNFYDNCHTAADNLYNSSYLLQPTSSQNSFSSCNTQTGVYGSYNSIRQYSEVPDAVYAEIAETPYSQVPQETLKPHRPAPPSPMVQSMQQIQRKIQQGQLSADAERLMTSEYRNNKISQVRECVPDVNTTDCLQALQTCGWEVAATVKHIKIDKLLKLGVASRDQCEAALQRTNWNVELAASAILDT</sequence>
<evidence type="ECO:0000256" key="6">
    <source>
        <dbReference type="ARBA" id="ARBA00004236"/>
    </source>
</evidence>
<dbReference type="GO" id="GO:0005768">
    <property type="term" value="C:endosome"/>
    <property type="evidence" value="ECO:0007669"/>
    <property type="project" value="UniProtKB-SubCell"/>
</dbReference>
<dbReference type="EC" id="2.7.11.1" evidence="11"/>
<dbReference type="Pfam" id="PF22931">
    <property type="entry name" value="SAM_TNK"/>
    <property type="match status" value="1"/>
</dbReference>
<dbReference type="SMART" id="SM00219">
    <property type="entry name" value="TyrKc"/>
    <property type="match status" value="1"/>
</dbReference>
<evidence type="ECO:0000259" key="43">
    <source>
        <dbReference type="PROSITE" id="PS50030"/>
    </source>
</evidence>
<dbReference type="PROSITE" id="PS00109">
    <property type="entry name" value="PROTEIN_KINASE_TYR"/>
    <property type="match status" value="1"/>
</dbReference>
<keyword evidence="21 39" id="KW-0547">Nucleotide-binding</keyword>
<feature type="region of interest" description="Disordered" evidence="40">
    <location>
        <begin position="712"/>
        <end position="738"/>
    </location>
</feature>
<keyword evidence="26" id="KW-0832">Ubl conjugation</keyword>
<evidence type="ECO:0000256" key="37">
    <source>
        <dbReference type="ARBA" id="ARBA00077194"/>
    </source>
</evidence>
<keyword evidence="22" id="KW-0967">Endosome</keyword>
<dbReference type="Gene3D" id="4.10.680.10">
    <property type="entry name" value="Cdc42-like binding domain"/>
    <property type="match status" value="1"/>
</dbReference>
<evidence type="ECO:0000313" key="45">
    <source>
        <dbReference type="Proteomes" id="UP001168821"/>
    </source>
</evidence>
<dbReference type="PANTHER" id="PTHR24418">
    <property type="entry name" value="TYROSINE-PROTEIN KINASE"/>
    <property type="match status" value="1"/>
</dbReference>
<dbReference type="PROSITE" id="PS50002">
    <property type="entry name" value="SH3"/>
    <property type="match status" value="1"/>
</dbReference>
<evidence type="ECO:0000256" key="1">
    <source>
        <dbReference type="ARBA" id="ARBA00001946"/>
    </source>
</evidence>
<evidence type="ECO:0000256" key="32">
    <source>
        <dbReference type="ARBA" id="ARBA00023329"/>
    </source>
</evidence>
<dbReference type="PROSITE" id="PS50011">
    <property type="entry name" value="PROTEIN_KINASE_DOM"/>
    <property type="match status" value="1"/>
</dbReference>
<keyword evidence="17" id="KW-0597">Phosphoprotein</keyword>
<evidence type="ECO:0000256" key="16">
    <source>
        <dbReference type="ARBA" id="ARBA00022527"/>
    </source>
</evidence>
<keyword evidence="13" id="KW-1003">Cell membrane</keyword>
<evidence type="ECO:0000256" key="24">
    <source>
        <dbReference type="ARBA" id="ARBA00022840"/>
    </source>
</evidence>
<feature type="domain" description="UBA" evidence="43">
    <location>
        <begin position="956"/>
        <end position="997"/>
    </location>
</feature>
<organism evidence="44 45">
    <name type="scientific">Zophobas morio</name>
    <dbReference type="NCBI Taxonomy" id="2755281"/>
    <lineage>
        <taxon>Eukaryota</taxon>
        <taxon>Metazoa</taxon>
        <taxon>Ecdysozoa</taxon>
        <taxon>Arthropoda</taxon>
        <taxon>Hexapoda</taxon>
        <taxon>Insecta</taxon>
        <taxon>Pterygota</taxon>
        <taxon>Neoptera</taxon>
        <taxon>Endopterygota</taxon>
        <taxon>Coleoptera</taxon>
        <taxon>Polyphaga</taxon>
        <taxon>Cucujiformia</taxon>
        <taxon>Tenebrionidae</taxon>
        <taxon>Zophobas</taxon>
    </lineage>
</organism>
<dbReference type="PROSITE" id="PS50030">
    <property type="entry name" value="UBA"/>
    <property type="match status" value="1"/>
</dbReference>
<name>A0AA38HRT9_9CUCU</name>
<evidence type="ECO:0000256" key="26">
    <source>
        <dbReference type="ARBA" id="ARBA00022843"/>
    </source>
</evidence>
<evidence type="ECO:0000256" key="21">
    <source>
        <dbReference type="ARBA" id="ARBA00022741"/>
    </source>
</evidence>
<dbReference type="InterPro" id="IPR008266">
    <property type="entry name" value="Tyr_kinase_AS"/>
</dbReference>
<dbReference type="InterPro" id="IPR020635">
    <property type="entry name" value="Tyr_kinase_cat_dom"/>
</dbReference>
<dbReference type="InterPro" id="IPR015940">
    <property type="entry name" value="UBA"/>
</dbReference>
<evidence type="ECO:0000313" key="44">
    <source>
        <dbReference type="EMBL" id="KAJ3642630.1"/>
    </source>
</evidence>
<dbReference type="EMBL" id="JALNTZ010000008">
    <property type="protein sequence ID" value="KAJ3642630.1"/>
    <property type="molecule type" value="Genomic_DNA"/>
</dbReference>
<evidence type="ECO:0000256" key="29">
    <source>
        <dbReference type="ARBA" id="ARBA00023137"/>
    </source>
</evidence>
<keyword evidence="30" id="KW-0168">Coated pit</keyword>
<evidence type="ECO:0000256" key="3">
    <source>
        <dbReference type="ARBA" id="ARBA00004132"/>
    </source>
</evidence>
<dbReference type="SUPFAM" id="SSF50044">
    <property type="entry name" value="SH3-domain"/>
    <property type="match status" value="1"/>
</dbReference>
<evidence type="ECO:0000256" key="11">
    <source>
        <dbReference type="ARBA" id="ARBA00012513"/>
    </source>
</evidence>
<dbReference type="AlphaFoldDB" id="A0AA38HRT9"/>
<evidence type="ECO:0000256" key="10">
    <source>
        <dbReference type="ARBA" id="ARBA00011903"/>
    </source>
</evidence>
<dbReference type="SMART" id="SM00165">
    <property type="entry name" value="UBA"/>
    <property type="match status" value="1"/>
</dbReference>
<evidence type="ECO:0000256" key="14">
    <source>
        <dbReference type="ARBA" id="ARBA00022481"/>
    </source>
</evidence>
<dbReference type="PROSITE" id="PS00107">
    <property type="entry name" value="PROTEIN_KINASE_ATP"/>
    <property type="match status" value="1"/>
</dbReference>
<evidence type="ECO:0000256" key="31">
    <source>
        <dbReference type="ARBA" id="ARBA00023242"/>
    </source>
</evidence>
<comment type="catalytic activity">
    <reaction evidence="34">
        <text>L-seryl-[protein] + ATP = O-phospho-L-seryl-[protein] + ADP + H(+)</text>
        <dbReference type="Rhea" id="RHEA:17989"/>
        <dbReference type="Rhea" id="RHEA-COMP:9863"/>
        <dbReference type="Rhea" id="RHEA-COMP:11604"/>
        <dbReference type="ChEBI" id="CHEBI:15378"/>
        <dbReference type="ChEBI" id="CHEBI:29999"/>
        <dbReference type="ChEBI" id="CHEBI:30616"/>
        <dbReference type="ChEBI" id="CHEBI:83421"/>
        <dbReference type="ChEBI" id="CHEBI:456216"/>
        <dbReference type="EC" id="2.7.11.1"/>
    </reaction>
</comment>
<dbReference type="InterPro" id="IPR049587">
    <property type="entry name" value="TNK-like_SAM"/>
</dbReference>
<dbReference type="InterPro" id="IPR055175">
    <property type="entry name" value="ACK/TNK-like_SAM"/>
</dbReference>
<dbReference type="Proteomes" id="UP001168821">
    <property type="component" value="Unassembled WGS sequence"/>
</dbReference>
<comment type="caution">
    <text evidence="44">The sequence shown here is derived from an EMBL/GenBank/DDBJ whole genome shotgun (WGS) entry which is preliminary data.</text>
</comment>
<keyword evidence="25" id="KW-0460">Magnesium</keyword>
<feature type="domain" description="SH3" evidence="41">
    <location>
        <begin position="372"/>
        <end position="432"/>
    </location>
</feature>
<feature type="binding site" evidence="39">
    <location>
        <position position="142"/>
    </location>
    <ligand>
        <name>ATP</name>
        <dbReference type="ChEBI" id="CHEBI:30616"/>
    </ligand>
</feature>
<dbReference type="FunFam" id="4.10.680.10:FF:000001">
    <property type="entry name" value="activated CDC42 kinase 1 isoform X1"/>
    <property type="match status" value="1"/>
</dbReference>
<dbReference type="InterPro" id="IPR001452">
    <property type="entry name" value="SH3_domain"/>
</dbReference>
<dbReference type="InterPro" id="IPR017441">
    <property type="entry name" value="Protein_kinase_ATP_BS"/>
</dbReference>
<evidence type="ECO:0000256" key="34">
    <source>
        <dbReference type="ARBA" id="ARBA00048679"/>
    </source>
</evidence>
<comment type="subcellular location">
    <subcellularLocation>
        <location evidence="8">Cell junction</location>
        <location evidence="8">Adherens junction</location>
    </subcellularLocation>
    <subcellularLocation>
        <location evidence="6">Cell membrane</location>
    </subcellularLocation>
    <subcellularLocation>
        <location evidence="7">Cytoplasm</location>
        <location evidence="7">Cytosol</location>
    </subcellularLocation>
    <subcellularLocation>
        <location evidence="5">Cytoplasmic vesicle membrane</location>
        <topology evidence="5">Peripheral membrane protein</topology>
        <orientation evidence="5">Cytoplasmic side</orientation>
    </subcellularLocation>
    <subcellularLocation>
        <location evidence="3">Cytoplasmic vesicle</location>
        <location evidence="3">Clathrin-coated vesicle</location>
    </subcellularLocation>
    <subcellularLocation>
        <location evidence="4">Endosome</location>
    </subcellularLocation>
    <subcellularLocation>
        <location evidence="9">Membrane</location>
        <location evidence="9">Clathrin-coated pit</location>
    </subcellularLocation>
    <subcellularLocation>
        <location evidence="2">Nucleus</location>
    </subcellularLocation>
</comment>
<keyword evidence="29" id="KW-0829">Tyrosine-protein kinase</keyword>
<dbReference type="GO" id="GO:0005886">
    <property type="term" value="C:plasma membrane"/>
    <property type="evidence" value="ECO:0007669"/>
    <property type="project" value="UniProtKB-SubCell"/>
</dbReference>
<evidence type="ECO:0000256" key="17">
    <source>
        <dbReference type="ARBA" id="ARBA00022553"/>
    </source>
</evidence>
<evidence type="ECO:0000256" key="4">
    <source>
        <dbReference type="ARBA" id="ARBA00004177"/>
    </source>
</evidence>
<keyword evidence="31" id="KW-0539">Nucleus</keyword>
<evidence type="ECO:0000256" key="35">
    <source>
        <dbReference type="ARBA" id="ARBA00060742"/>
    </source>
</evidence>
<keyword evidence="27" id="KW-0965">Cell junction</keyword>
<dbReference type="GO" id="GO:0004715">
    <property type="term" value="F:non-membrane spanning protein tyrosine kinase activity"/>
    <property type="evidence" value="ECO:0007669"/>
    <property type="project" value="UniProtKB-EC"/>
</dbReference>
<dbReference type="EC" id="2.7.10.2" evidence="10"/>
<dbReference type="SUPFAM" id="SSF56112">
    <property type="entry name" value="Protein kinase-like (PK-like)"/>
    <property type="match status" value="1"/>
</dbReference>
<evidence type="ECO:0000256" key="8">
    <source>
        <dbReference type="ARBA" id="ARBA00004536"/>
    </source>
</evidence>
<evidence type="ECO:0000256" key="28">
    <source>
        <dbReference type="ARBA" id="ARBA00023136"/>
    </source>
</evidence>
<evidence type="ECO:0000256" key="18">
    <source>
        <dbReference type="ARBA" id="ARBA00022583"/>
    </source>
</evidence>
<dbReference type="InterPro" id="IPR011009">
    <property type="entry name" value="Kinase-like_dom_sf"/>
</dbReference>
<dbReference type="PRINTS" id="PR00109">
    <property type="entry name" value="TYRKINASE"/>
</dbReference>
<accession>A0AA38HRT9</accession>
<dbReference type="Gene3D" id="1.10.510.10">
    <property type="entry name" value="Transferase(Phosphotransferase) domain 1"/>
    <property type="match status" value="1"/>
</dbReference>
<dbReference type="GO" id="GO:0005634">
    <property type="term" value="C:nucleus"/>
    <property type="evidence" value="ECO:0007669"/>
    <property type="project" value="UniProtKB-SubCell"/>
</dbReference>
<dbReference type="CDD" id="cd09539">
    <property type="entry name" value="SAM_TNK-like"/>
    <property type="match status" value="1"/>
</dbReference>
<dbReference type="GO" id="GO:0005524">
    <property type="term" value="F:ATP binding"/>
    <property type="evidence" value="ECO:0007669"/>
    <property type="project" value="UniProtKB-UniRule"/>
</dbReference>
<comment type="similarity">
    <text evidence="35">Belongs to the protein kinase superfamily. Tyr protein kinase family.</text>
</comment>
<evidence type="ECO:0000256" key="12">
    <source>
        <dbReference type="ARBA" id="ARBA00022443"/>
    </source>
</evidence>
<evidence type="ECO:0000256" key="5">
    <source>
        <dbReference type="ARBA" id="ARBA00004180"/>
    </source>
</evidence>
<keyword evidence="23" id="KW-0418">Kinase</keyword>
<dbReference type="InterPro" id="IPR036028">
    <property type="entry name" value="SH3-like_dom_sf"/>
</dbReference>
<dbReference type="Pfam" id="PF07714">
    <property type="entry name" value="PK_Tyr_Ser-Thr"/>
    <property type="match status" value="1"/>
</dbReference>
<dbReference type="GO" id="GO:0005905">
    <property type="term" value="C:clathrin-coated pit"/>
    <property type="evidence" value="ECO:0007669"/>
    <property type="project" value="UniProtKB-SubCell"/>
</dbReference>
<evidence type="ECO:0000256" key="36">
    <source>
        <dbReference type="ARBA" id="ARBA00072244"/>
    </source>
</evidence>
<keyword evidence="12 38" id="KW-0728">SH3 domain</keyword>
<keyword evidence="14" id="KW-0488">Methylation</keyword>
<keyword evidence="28" id="KW-0472">Membrane</keyword>
<evidence type="ECO:0000256" key="2">
    <source>
        <dbReference type="ARBA" id="ARBA00004123"/>
    </source>
</evidence>
<keyword evidence="19" id="KW-0808">Transferase</keyword>
<protein>
    <recommendedName>
        <fullName evidence="36">Activated CDC42 kinase 1</fullName>
        <ecNumber evidence="10">2.7.10.2</ecNumber>
        <ecNumber evidence="11">2.7.11.1</ecNumber>
    </recommendedName>
    <alternativeName>
        <fullName evidence="37">Tyrosine kinase non-receptor protein 2</fullName>
    </alternativeName>
</protein>
<gene>
    <name evidence="44" type="ORF">Zmor_025393</name>
</gene>
<evidence type="ECO:0000256" key="19">
    <source>
        <dbReference type="ARBA" id="ARBA00022679"/>
    </source>
</evidence>
<feature type="domain" description="Protein kinase" evidence="42">
    <location>
        <begin position="110"/>
        <end position="369"/>
    </location>
</feature>
<reference evidence="44" key="1">
    <citation type="journal article" date="2023" name="G3 (Bethesda)">
        <title>Whole genome assemblies of Zophobas morio and Tenebrio molitor.</title>
        <authorList>
            <person name="Kaur S."/>
            <person name="Stinson S.A."/>
            <person name="diCenzo G.C."/>
        </authorList>
    </citation>
    <scope>NUCLEOTIDE SEQUENCE</scope>
    <source>
        <strain evidence="44">QUZm001</strain>
    </source>
</reference>
<keyword evidence="15" id="KW-0963">Cytoplasm</keyword>
<feature type="compositionally biased region" description="Polar residues" evidence="40">
    <location>
        <begin position="623"/>
        <end position="639"/>
    </location>
</feature>
<keyword evidence="20" id="KW-0479">Metal-binding</keyword>
<dbReference type="FunFam" id="3.30.200.20:FF:000107">
    <property type="entry name" value="Putative activated CDC42 kinase 1"/>
    <property type="match status" value="1"/>
</dbReference>
<dbReference type="InterPro" id="IPR000719">
    <property type="entry name" value="Prot_kinase_dom"/>
</dbReference>
<comment type="catalytic activity">
    <reaction evidence="33">
        <text>L-threonyl-[protein] + ATP = O-phospho-L-threonyl-[protein] + ADP + H(+)</text>
        <dbReference type="Rhea" id="RHEA:46608"/>
        <dbReference type="Rhea" id="RHEA-COMP:11060"/>
        <dbReference type="Rhea" id="RHEA-COMP:11605"/>
        <dbReference type="ChEBI" id="CHEBI:15378"/>
        <dbReference type="ChEBI" id="CHEBI:30013"/>
        <dbReference type="ChEBI" id="CHEBI:30616"/>
        <dbReference type="ChEBI" id="CHEBI:61977"/>
        <dbReference type="ChEBI" id="CHEBI:456216"/>
        <dbReference type="EC" id="2.7.11.1"/>
    </reaction>
</comment>